<evidence type="ECO:0000256" key="7">
    <source>
        <dbReference type="ARBA" id="ARBA00023136"/>
    </source>
</evidence>
<keyword evidence="6" id="KW-0406">Ion transport</keyword>
<evidence type="ECO:0000256" key="4">
    <source>
        <dbReference type="ARBA" id="ARBA00022448"/>
    </source>
</evidence>
<keyword evidence="4" id="KW-0813">Transport</keyword>
<name>A0ABW2KSU5_9PROT</name>
<gene>
    <name evidence="11" type="ORF">ACFQPS_08050</name>
</gene>
<comment type="subcellular location">
    <subcellularLocation>
        <location evidence="2">Membrane</location>
        <topology evidence="2">Peripheral membrane protein</topology>
    </subcellularLocation>
</comment>
<keyword evidence="12" id="KW-1185">Reference proteome</keyword>
<protein>
    <submittedName>
        <fullName evidence="11">F0F1 ATP synthase subunit gamma</fullName>
    </submittedName>
</protein>
<keyword evidence="7" id="KW-0472">Membrane</keyword>
<evidence type="ECO:0000256" key="10">
    <source>
        <dbReference type="SAM" id="Coils"/>
    </source>
</evidence>
<reference evidence="12" key="1">
    <citation type="journal article" date="2019" name="Int. J. Syst. Evol. Microbiol.">
        <title>The Global Catalogue of Microorganisms (GCM) 10K type strain sequencing project: providing services to taxonomists for standard genome sequencing and annotation.</title>
        <authorList>
            <consortium name="The Broad Institute Genomics Platform"/>
            <consortium name="The Broad Institute Genome Sequencing Center for Infectious Disease"/>
            <person name="Wu L."/>
            <person name="Ma J."/>
        </authorList>
    </citation>
    <scope>NUCLEOTIDE SEQUENCE [LARGE SCALE GENOMIC DNA]</scope>
    <source>
        <strain evidence="12">CGMCC 1.16275</strain>
    </source>
</reference>
<evidence type="ECO:0000256" key="6">
    <source>
        <dbReference type="ARBA" id="ARBA00023065"/>
    </source>
</evidence>
<dbReference type="InterPro" id="IPR035968">
    <property type="entry name" value="ATP_synth_F1_ATPase_gsu"/>
</dbReference>
<dbReference type="Pfam" id="PF00231">
    <property type="entry name" value="ATP-synt"/>
    <property type="match status" value="1"/>
</dbReference>
<evidence type="ECO:0000256" key="1">
    <source>
        <dbReference type="ARBA" id="ARBA00003456"/>
    </source>
</evidence>
<comment type="function">
    <text evidence="1">Produces ATP from ADP in the presence of a proton gradient across the membrane. The gamma chain is believed to be important in regulating ATPase activity and the flow of protons through the CF(0) complex.</text>
</comment>
<keyword evidence="5" id="KW-0375">Hydrogen ion transport</keyword>
<comment type="caution">
    <text evidence="11">The sequence shown here is derived from an EMBL/GenBank/DDBJ whole genome shotgun (WGS) entry which is preliminary data.</text>
</comment>
<dbReference type="EMBL" id="JBHTCM010000009">
    <property type="protein sequence ID" value="MFC7333112.1"/>
    <property type="molecule type" value="Genomic_DNA"/>
</dbReference>
<keyword evidence="8" id="KW-0139">CF(1)</keyword>
<sequence>MSERLEEVETRLAAIGDLGSVVDAMRALAAVRLQQATAALGGTRTYAGVVQSAFARALSALPQTRPDGKGPRTARGVIVFAAEHGFVGAFEEPLLERLRTEGAVAAVMVAGSRGAAMLEEHGVRPAWCVPMATQVGGVMAVARRVADRLAALTAHRLGRVDLLYRTHPHGVALEPLYPTGLPTHVAVPGPAPLFGLPPAELVDHLADEYLFARLAHAAMESFAAENAARLSVMLSAGQNVKDRLEDLSRLANRLRQDLTTQELAELTIDRGE</sequence>
<evidence type="ECO:0000256" key="8">
    <source>
        <dbReference type="ARBA" id="ARBA00023196"/>
    </source>
</evidence>
<organism evidence="11 12">
    <name type="scientific">Rhodocista pekingensis</name>
    <dbReference type="NCBI Taxonomy" id="201185"/>
    <lineage>
        <taxon>Bacteria</taxon>
        <taxon>Pseudomonadati</taxon>
        <taxon>Pseudomonadota</taxon>
        <taxon>Alphaproteobacteria</taxon>
        <taxon>Rhodospirillales</taxon>
        <taxon>Azospirillaceae</taxon>
        <taxon>Rhodocista</taxon>
    </lineage>
</organism>
<evidence type="ECO:0000256" key="5">
    <source>
        <dbReference type="ARBA" id="ARBA00022781"/>
    </source>
</evidence>
<evidence type="ECO:0000256" key="3">
    <source>
        <dbReference type="ARBA" id="ARBA00007681"/>
    </source>
</evidence>
<feature type="coiled-coil region" evidence="10">
    <location>
        <begin position="237"/>
        <end position="264"/>
    </location>
</feature>
<dbReference type="RefSeq" id="WP_377357979.1">
    <property type="nucleotide sequence ID" value="NZ_JBHTCM010000009.1"/>
</dbReference>
<keyword evidence="9" id="KW-0066">ATP synthesis</keyword>
<comment type="similarity">
    <text evidence="3">Belongs to the ATPase gamma chain family.</text>
</comment>
<dbReference type="Proteomes" id="UP001596456">
    <property type="component" value="Unassembled WGS sequence"/>
</dbReference>
<evidence type="ECO:0000256" key="2">
    <source>
        <dbReference type="ARBA" id="ARBA00004170"/>
    </source>
</evidence>
<dbReference type="Gene3D" id="3.40.1380.10">
    <property type="match status" value="1"/>
</dbReference>
<proteinExistence type="inferred from homology"/>
<dbReference type="PRINTS" id="PR00126">
    <property type="entry name" value="ATPASEGAMMA"/>
</dbReference>
<evidence type="ECO:0000313" key="12">
    <source>
        <dbReference type="Proteomes" id="UP001596456"/>
    </source>
</evidence>
<dbReference type="Gene3D" id="1.10.287.80">
    <property type="entry name" value="ATP synthase, gamma subunit, helix hairpin domain"/>
    <property type="match status" value="1"/>
</dbReference>
<evidence type="ECO:0000313" key="11">
    <source>
        <dbReference type="EMBL" id="MFC7333112.1"/>
    </source>
</evidence>
<accession>A0ABW2KSU5</accession>
<dbReference type="InterPro" id="IPR000131">
    <property type="entry name" value="ATP_synth_F1_gsu"/>
</dbReference>
<evidence type="ECO:0000256" key="9">
    <source>
        <dbReference type="ARBA" id="ARBA00023310"/>
    </source>
</evidence>
<keyword evidence="10" id="KW-0175">Coiled coil</keyword>
<dbReference type="SUPFAM" id="SSF52943">
    <property type="entry name" value="ATP synthase (F1-ATPase), gamma subunit"/>
    <property type="match status" value="1"/>
</dbReference>